<feature type="compositionally biased region" description="Basic and acidic residues" evidence="1">
    <location>
        <begin position="1515"/>
        <end position="1524"/>
    </location>
</feature>
<feature type="compositionally biased region" description="Polar residues" evidence="1">
    <location>
        <begin position="1"/>
        <end position="14"/>
    </location>
</feature>
<feature type="compositionally biased region" description="Low complexity" evidence="1">
    <location>
        <begin position="1261"/>
        <end position="1275"/>
    </location>
</feature>
<dbReference type="GeneID" id="89999489"/>
<feature type="compositionally biased region" description="Polar residues" evidence="1">
    <location>
        <begin position="584"/>
        <end position="595"/>
    </location>
</feature>
<dbReference type="RefSeq" id="XP_064730177.1">
    <property type="nucleotide sequence ID" value="XM_064874455.1"/>
</dbReference>
<feature type="compositionally biased region" description="Polar residues" evidence="1">
    <location>
        <begin position="694"/>
        <end position="711"/>
    </location>
</feature>
<feature type="compositionally biased region" description="Polar residues" evidence="1">
    <location>
        <begin position="829"/>
        <end position="859"/>
    </location>
</feature>
<feature type="domain" description="SAC3/GANP/THP3 conserved" evidence="2">
    <location>
        <begin position="163"/>
        <end position="487"/>
    </location>
</feature>
<feature type="compositionally biased region" description="Acidic residues" evidence="1">
    <location>
        <begin position="1493"/>
        <end position="1513"/>
    </location>
</feature>
<name>A0ABR0RNB2_9EURO</name>
<feature type="compositionally biased region" description="Polar residues" evidence="1">
    <location>
        <begin position="1480"/>
        <end position="1489"/>
    </location>
</feature>
<comment type="caution">
    <text evidence="3">The sequence shown here is derived from an EMBL/GenBank/DDBJ whole genome shotgun (WGS) entry which is preliminary data.</text>
</comment>
<feature type="compositionally biased region" description="Polar residues" evidence="1">
    <location>
        <begin position="32"/>
        <end position="43"/>
    </location>
</feature>
<dbReference type="Gene3D" id="1.25.40.990">
    <property type="match status" value="1"/>
</dbReference>
<feature type="compositionally biased region" description="Low complexity" evidence="1">
    <location>
        <begin position="715"/>
        <end position="726"/>
    </location>
</feature>
<feature type="compositionally biased region" description="Acidic residues" evidence="1">
    <location>
        <begin position="1526"/>
        <end position="1562"/>
    </location>
</feature>
<feature type="region of interest" description="Disordered" evidence="1">
    <location>
        <begin position="1"/>
        <end position="105"/>
    </location>
</feature>
<feature type="region of interest" description="Disordered" evidence="1">
    <location>
        <begin position="610"/>
        <end position="963"/>
    </location>
</feature>
<dbReference type="Pfam" id="PF03399">
    <property type="entry name" value="SAC3_GANP"/>
    <property type="match status" value="1"/>
</dbReference>
<evidence type="ECO:0000256" key="1">
    <source>
        <dbReference type="SAM" id="MobiDB-lite"/>
    </source>
</evidence>
<feature type="compositionally biased region" description="Acidic residues" evidence="1">
    <location>
        <begin position="1574"/>
        <end position="1583"/>
    </location>
</feature>
<feature type="compositionally biased region" description="Basic and acidic residues" evidence="1">
    <location>
        <begin position="1234"/>
        <end position="1260"/>
    </location>
</feature>
<feature type="region of interest" description="Disordered" evidence="1">
    <location>
        <begin position="1327"/>
        <end position="1361"/>
    </location>
</feature>
<feature type="compositionally biased region" description="Basic and acidic residues" evidence="1">
    <location>
        <begin position="1327"/>
        <end position="1341"/>
    </location>
</feature>
<evidence type="ECO:0000259" key="2">
    <source>
        <dbReference type="Pfam" id="PF03399"/>
    </source>
</evidence>
<gene>
    <name evidence="3" type="primary">SAC3</name>
    <name evidence="3" type="ORF">PMZ80_006040</name>
</gene>
<feature type="compositionally biased region" description="Low complexity" evidence="1">
    <location>
        <begin position="639"/>
        <end position="663"/>
    </location>
</feature>
<dbReference type="InterPro" id="IPR045107">
    <property type="entry name" value="SAC3/GANP/THP3"/>
</dbReference>
<feature type="compositionally biased region" description="Polar residues" evidence="1">
    <location>
        <begin position="1152"/>
        <end position="1207"/>
    </location>
</feature>
<feature type="compositionally biased region" description="Low complexity" evidence="1">
    <location>
        <begin position="1594"/>
        <end position="1622"/>
    </location>
</feature>
<feature type="compositionally biased region" description="Low complexity" evidence="1">
    <location>
        <begin position="805"/>
        <end position="828"/>
    </location>
</feature>
<feature type="region of interest" description="Disordered" evidence="1">
    <location>
        <begin position="1043"/>
        <end position="1304"/>
    </location>
</feature>
<evidence type="ECO:0000313" key="3">
    <source>
        <dbReference type="EMBL" id="KAK5942087.1"/>
    </source>
</evidence>
<evidence type="ECO:0000313" key="4">
    <source>
        <dbReference type="Proteomes" id="UP001334248"/>
    </source>
</evidence>
<feature type="compositionally biased region" description="Low complexity" evidence="1">
    <location>
        <begin position="1282"/>
        <end position="1297"/>
    </location>
</feature>
<reference evidence="3 4" key="1">
    <citation type="journal article" date="2023" name="Res Sq">
        <title>Genomic and morphological characterization of Knufia obscura isolated from the Mars 2020 spacecraft assembly facility.</title>
        <authorList>
            <person name="Chander A.M."/>
            <person name="Teixeira M.M."/>
            <person name="Singh N.K."/>
            <person name="Williams M.P."/>
            <person name="Parker C.W."/>
            <person name="Leo P."/>
            <person name="Stajich J.E."/>
            <person name="Torok T."/>
            <person name="Tighe S."/>
            <person name="Mason C.E."/>
            <person name="Venkateswaran K."/>
        </authorList>
    </citation>
    <scope>NUCLEOTIDE SEQUENCE [LARGE SCALE GENOMIC DNA]</scope>
    <source>
        <strain evidence="3 4">CCFEE 5817</strain>
    </source>
</reference>
<protein>
    <submittedName>
        <fullName evidence="3">Actin cytoskeleton and mitosis protein</fullName>
    </submittedName>
</protein>
<feature type="compositionally biased region" description="Basic and acidic residues" evidence="1">
    <location>
        <begin position="1059"/>
        <end position="1068"/>
    </location>
</feature>
<keyword evidence="4" id="KW-1185">Reference proteome</keyword>
<feature type="compositionally biased region" description="Polar residues" evidence="1">
    <location>
        <begin position="1130"/>
        <end position="1139"/>
    </location>
</feature>
<organism evidence="3 4">
    <name type="scientific">Knufia obscura</name>
    <dbReference type="NCBI Taxonomy" id="1635080"/>
    <lineage>
        <taxon>Eukaryota</taxon>
        <taxon>Fungi</taxon>
        <taxon>Dikarya</taxon>
        <taxon>Ascomycota</taxon>
        <taxon>Pezizomycotina</taxon>
        <taxon>Eurotiomycetes</taxon>
        <taxon>Chaetothyriomycetidae</taxon>
        <taxon>Chaetothyriales</taxon>
        <taxon>Trichomeriaceae</taxon>
        <taxon>Knufia</taxon>
    </lineage>
</organism>
<dbReference type="PANTHER" id="PTHR12436">
    <property type="entry name" value="80 KDA MCM3-ASSOCIATED PROTEIN"/>
    <property type="match status" value="1"/>
</dbReference>
<feature type="compositionally biased region" description="Low complexity" evidence="1">
    <location>
        <begin position="860"/>
        <end position="889"/>
    </location>
</feature>
<accession>A0ABR0RNB2</accession>
<feature type="region of interest" description="Disordered" evidence="1">
    <location>
        <begin position="572"/>
        <end position="595"/>
    </location>
</feature>
<feature type="compositionally biased region" description="Low complexity" evidence="1">
    <location>
        <begin position="778"/>
        <end position="793"/>
    </location>
</feature>
<proteinExistence type="predicted"/>
<feature type="compositionally biased region" description="Polar residues" evidence="1">
    <location>
        <begin position="79"/>
        <end position="91"/>
    </location>
</feature>
<dbReference type="InterPro" id="IPR005062">
    <property type="entry name" value="SAC3/GANP/THP3_conserved"/>
</dbReference>
<feature type="compositionally biased region" description="Polar residues" evidence="1">
    <location>
        <begin position="748"/>
        <end position="765"/>
    </location>
</feature>
<feature type="compositionally biased region" description="Low complexity" evidence="1">
    <location>
        <begin position="678"/>
        <end position="693"/>
    </location>
</feature>
<feature type="compositionally biased region" description="Basic and acidic residues" evidence="1">
    <location>
        <begin position="1082"/>
        <end position="1102"/>
    </location>
</feature>
<dbReference type="Proteomes" id="UP001334248">
    <property type="component" value="Unassembled WGS sequence"/>
</dbReference>
<feature type="region of interest" description="Disordered" evidence="1">
    <location>
        <begin position="1477"/>
        <end position="1622"/>
    </location>
</feature>
<feature type="compositionally biased region" description="Low complexity" evidence="1">
    <location>
        <begin position="928"/>
        <end position="951"/>
    </location>
</feature>
<dbReference type="EMBL" id="JAVHJV010000006">
    <property type="protein sequence ID" value="KAK5942087.1"/>
    <property type="molecule type" value="Genomic_DNA"/>
</dbReference>
<feature type="compositionally biased region" description="Polar residues" evidence="1">
    <location>
        <begin position="1343"/>
        <end position="1361"/>
    </location>
</feature>
<sequence length="1622" mass="178340">MQTGRRAQQFSAGFQPTDRVRGRGRGRGRGNPFQQGSPTNTNNGPSTAGAPRGGSGRPFRGTRGTPRGRGSDRGRGSNTERFNSPDFQPHQQPGRPALPVLPIDPPQGQIKPVDHEVIEARRAKLNEQYEQYRQDAINRGLMSDDKQSTLDDAIKTVGTCTQMCDEKERVNRIFENQVDAAERLPCPETGRSVPIEGRMVKKFRRSAAGVDKQIPEELRTPRTLQKTIDYLFDEIIGKNRLGKHHKFVWDRTRAIRNDFSIQSLTKSEDIKYEVDCYERIVRFHILSAHQLSNPENLAHDEHFEHQQELEQLQKTFQSLMDKYDAFRGSVDFPNEAEFRAYYVVFSPILFSFDTEVQIQQWPKHILDDGRVQTALKLYAAVGNTHRSIGSKNLEPIPVAVAQANSGFFWALLTSQRVGYLMACVAEMSFQNVRFTALDALWRSAKGAPEKAQANMRTWTKAALTEYLCYDTEDETEALCERVDISFSTSSTGQEYLDFRSNSALRLENPFSKPEQVFCEEVVEAKRYGRTLVAVMNGMSIAEARRAGMVEEDFESAAVPQPSVKRNSMFVDDDDEEEQDDEQHGGSTAQQSSLSSLNPAASVFAPANAFAAKPPSDQQPKWMTSFGDDRSPSSPGGPPKGLFGLKEAEQSQPAAAPSAPAQSPFSTGLGATPSPFGQPAATAAATTSAPAVTSGFTGFNFGQPSTQPSLLSRISPAAPDEVPADAPTQPAPKSTNFHFTPDGKPLNAQAATDSTSQPTSQHTNFHFTPDGKPLNAEIPKSTPTFSWTTTPATKPELDTSKPPQPLFSLSLPSSSSSIPSTTSAPSLPSFNSQPATAQASKPFNFGFPSTTPAASQPSTQSATPSFSFSKPAAPATSASASTEPTSKPTPFAQIGSQPIGQYKFPSPEPASTTPAGSPIQPPSVRKDSPFSSFSASAQPSQPQNQTSTPASSGPFSAVAVEEDQPQQIDEEELLKQLCRIGLVQKDGILDMFVSYKIAGLVKEVFKTFQDQRFAKHTAALKESLLRRKFFALWKSRTDQLRLSKRAARRRGKLAASIKAANEKKRREEAESAELQEAQAFRKHMQEAQKKRHEEAERKQKEKQAQLQAQQALNPPSTNPAQKAGQKRKMLANSTSQSNIQGIAMSPMHKRSRTLGSSGDNEVLRASNSLPARSPRATLTGSTDLRRSISQKSLRQSISQQRLDQTQTDYFRLKAHGVDPDTPLIPETAAQVAARKQREEEHRQSVDDRVFKRSRSALDRSSSRSSTPSSPAQSARSMPPPTSVPRSTSTSQPSVQTTSAADEDPYLRQLREAREALSTDETWFKTHTSELEKEIEQQEEFRRSFGSQSNTSQDNSFTQSTNGFARSVSGYEYVPPELQPGQTLSRTEERIRRTGARGLANKPIGGTPRPVAMSRRTASQLQAAQNQNAVHGRKRSIDEVDHVNGYANVDYQQQPAAQLAQQVTVKKPRPNGVTMQAFEALQRSSPLNPFNGTGFDDECGDESGGTEEYEDDVLQEQEIHRQHYDEAIGYDEDDVAAAEGDYEDEDEEEEEEYSDNDEDQEQDPDIQYPDLQDYGVEYEDEEVDEQGNTLPPRGRSAATSTSTPDTGTGTGVGSTADAAIELSD</sequence>
<dbReference type="PANTHER" id="PTHR12436:SF3">
    <property type="entry name" value="GERMINAL-CENTER ASSOCIATED NUCLEAR PROTEIN"/>
    <property type="match status" value="1"/>
</dbReference>